<proteinExistence type="predicted"/>
<dbReference type="AlphaFoldDB" id="A0ABD1E1J5"/>
<organism evidence="2 3">
    <name type="scientific">Hypothenemus hampei</name>
    <name type="common">Coffee berry borer</name>
    <dbReference type="NCBI Taxonomy" id="57062"/>
    <lineage>
        <taxon>Eukaryota</taxon>
        <taxon>Metazoa</taxon>
        <taxon>Ecdysozoa</taxon>
        <taxon>Arthropoda</taxon>
        <taxon>Hexapoda</taxon>
        <taxon>Insecta</taxon>
        <taxon>Pterygota</taxon>
        <taxon>Neoptera</taxon>
        <taxon>Endopterygota</taxon>
        <taxon>Coleoptera</taxon>
        <taxon>Polyphaga</taxon>
        <taxon>Cucujiformia</taxon>
        <taxon>Curculionidae</taxon>
        <taxon>Scolytinae</taxon>
        <taxon>Hypothenemus</taxon>
    </lineage>
</organism>
<protein>
    <recommendedName>
        <fullName evidence="4">Transposase</fullName>
    </recommendedName>
</protein>
<dbReference type="EMBL" id="JBDJPC010000014">
    <property type="protein sequence ID" value="KAL1488445.1"/>
    <property type="molecule type" value="Genomic_DNA"/>
</dbReference>
<sequence>MSLLALVAAPFLPPVVIFEGQPEKKEFADGLLLNSFKPEGKTLLILTVIPAAAKKAEVCREKWYYLVCPPSHITQVLQPLDRAFLKFLKHNLKHDAHQWMTQHPGRQLRRIQASQIIEKHGKNPHQKKQFFWDLEQREYFL</sequence>
<reference evidence="2 3" key="1">
    <citation type="submission" date="2024-05" db="EMBL/GenBank/DDBJ databases">
        <title>Genetic variation in Jamaican populations of the coffee berry borer (Hypothenemus hampei).</title>
        <authorList>
            <person name="Errbii M."/>
            <person name="Myrie A."/>
        </authorList>
    </citation>
    <scope>NUCLEOTIDE SEQUENCE [LARGE SCALE GENOMIC DNA]</scope>
    <source>
        <strain evidence="2">JA-Hopewell-2020-01-JO</strain>
        <tissue evidence="2">Whole body</tissue>
    </source>
</reference>
<evidence type="ECO:0000256" key="1">
    <source>
        <dbReference type="SAM" id="SignalP"/>
    </source>
</evidence>
<evidence type="ECO:0000313" key="3">
    <source>
        <dbReference type="Proteomes" id="UP001566132"/>
    </source>
</evidence>
<evidence type="ECO:0000313" key="2">
    <source>
        <dbReference type="EMBL" id="KAL1488445.1"/>
    </source>
</evidence>
<feature type="chain" id="PRO_5044896618" description="Transposase" evidence="1">
    <location>
        <begin position="18"/>
        <end position="141"/>
    </location>
</feature>
<name>A0ABD1E1J5_HYPHA</name>
<keyword evidence="3" id="KW-1185">Reference proteome</keyword>
<dbReference type="Proteomes" id="UP001566132">
    <property type="component" value="Unassembled WGS sequence"/>
</dbReference>
<evidence type="ECO:0008006" key="4">
    <source>
        <dbReference type="Google" id="ProtNLM"/>
    </source>
</evidence>
<accession>A0ABD1E1J5</accession>
<feature type="signal peptide" evidence="1">
    <location>
        <begin position="1"/>
        <end position="17"/>
    </location>
</feature>
<gene>
    <name evidence="2" type="ORF">ABEB36_014916</name>
</gene>
<comment type="caution">
    <text evidence="2">The sequence shown here is derived from an EMBL/GenBank/DDBJ whole genome shotgun (WGS) entry which is preliminary data.</text>
</comment>
<keyword evidence="1" id="KW-0732">Signal</keyword>